<dbReference type="Proteomes" id="UP000321891">
    <property type="component" value="Unassembled WGS sequence"/>
</dbReference>
<dbReference type="STRING" id="1231339.Abci_016_136"/>
<dbReference type="InterPro" id="IPR003142">
    <property type="entry name" value="BPL_C"/>
</dbReference>
<dbReference type="PANTHER" id="PTHR12835">
    <property type="entry name" value="BIOTIN PROTEIN LIGASE"/>
    <property type="match status" value="1"/>
</dbReference>
<dbReference type="EMBL" id="BJVU01000004">
    <property type="protein sequence ID" value="GEL58821.1"/>
    <property type="molecule type" value="Genomic_DNA"/>
</dbReference>
<comment type="catalytic activity">
    <reaction evidence="4">
        <text>biotin + L-lysyl-[protein] + ATP = N(6)-biotinyl-L-lysyl-[protein] + AMP + diphosphate + H(+)</text>
        <dbReference type="Rhea" id="RHEA:11756"/>
        <dbReference type="Rhea" id="RHEA-COMP:9752"/>
        <dbReference type="Rhea" id="RHEA-COMP:10505"/>
        <dbReference type="ChEBI" id="CHEBI:15378"/>
        <dbReference type="ChEBI" id="CHEBI:29969"/>
        <dbReference type="ChEBI" id="CHEBI:30616"/>
        <dbReference type="ChEBI" id="CHEBI:33019"/>
        <dbReference type="ChEBI" id="CHEBI:57586"/>
        <dbReference type="ChEBI" id="CHEBI:83144"/>
        <dbReference type="ChEBI" id="CHEBI:456215"/>
        <dbReference type="EC" id="6.3.4.15"/>
    </reaction>
</comment>
<sequence>MKAVCPPWRLECYDELTSTSDVCMERVRAGEPPGLALLALRQTKGRGSRGRQWVDPGQSLALSMTLDAGCIPDKALGGWPFVASLAFYEGLAEVVPTARACLSIKWPNDILLSGQKLGGILIEQDGQSLVIGMGANLAQAPDAETLGRQAASLAHYGIPEPRYVAEAILRQMSHWCAVWAEQGFSVLCSEWLSRAHPVGTPLVVKGGTTYEQGLFAGLAPDGRLLLETENGMKMIATGDILLSSQEVGGAARH</sequence>
<accession>A0A6N3SNC9</accession>
<evidence type="ECO:0000313" key="8">
    <source>
        <dbReference type="Proteomes" id="UP000032671"/>
    </source>
</evidence>
<evidence type="ECO:0000313" key="6">
    <source>
        <dbReference type="EMBL" id="GAN60790.1"/>
    </source>
</evidence>
<keyword evidence="9" id="KW-1185">Reference proteome</keyword>
<dbReference type="GO" id="GO:0005737">
    <property type="term" value="C:cytoplasm"/>
    <property type="evidence" value="ECO:0007669"/>
    <property type="project" value="TreeGrafter"/>
</dbReference>
<accession>A0A0D6N537</accession>
<dbReference type="NCBIfam" id="TIGR00121">
    <property type="entry name" value="birA_ligase"/>
    <property type="match status" value="1"/>
</dbReference>
<evidence type="ECO:0000313" key="7">
    <source>
        <dbReference type="EMBL" id="GEL58821.1"/>
    </source>
</evidence>
<dbReference type="Proteomes" id="UP000032671">
    <property type="component" value="Unassembled WGS sequence"/>
</dbReference>
<dbReference type="PROSITE" id="PS51733">
    <property type="entry name" value="BPL_LPL_CATALYTIC"/>
    <property type="match status" value="1"/>
</dbReference>
<dbReference type="Gene3D" id="3.30.930.10">
    <property type="entry name" value="Bira Bifunctional Protein, Domain 2"/>
    <property type="match status" value="1"/>
</dbReference>
<dbReference type="Pfam" id="PF03099">
    <property type="entry name" value="BPL_LplA_LipB"/>
    <property type="match status" value="1"/>
</dbReference>
<feature type="domain" description="BPL/LPL catalytic" evidence="5">
    <location>
        <begin position="9"/>
        <end position="180"/>
    </location>
</feature>
<evidence type="ECO:0000256" key="1">
    <source>
        <dbReference type="ARBA" id="ARBA00022598"/>
    </source>
</evidence>
<dbReference type="GO" id="GO:0004077">
    <property type="term" value="F:biotin--[biotin carboxyl-carrier protein] ligase activity"/>
    <property type="evidence" value="ECO:0007669"/>
    <property type="project" value="UniProtKB-EC"/>
</dbReference>
<proteinExistence type="predicted"/>
<evidence type="ECO:0000313" key="9">
    <source>
        <dbReference type="Proteomes" id="UP000321891"/>
    </source>
</evidence>
<dbReference type="InterPro" id="IPR045864">
    <property type="entry name" value="aa-tRNA-synth_II/BPL/LPL"/>
</dbReference>
<reference evidence="6 8" key="1">
    <citation type="submission" date="2012-11" db="EMBL/GenBank/DDBJ databases">
        <title>Whole genome sequence of Acetobacter cibinongensis 4H-1.</title>
        <authorList>
            <person name="Azuma Y."/>
            <person name="Higashiura N."/>
            <person name="Hirakawa H."/>
            <person name="Matsushita K."/>
        </authorList>
    </citation>
    <scope>NUCLEOTIDE SEQUENCE [LARGE SCALE GENOMIC DNA]</scope>
    <source>
        <strain evidence="6 8">4H-1</strain>
    </source>
</reference>
<name>A0A0D6N537_9PROT</name>
<keyword evidence="1 6" id="KW-0436">Ligase</keyword>
<evidence type="ECO:0000256" key="2">
    <source>
        <dbReference type="ARBA" id="ARBA00023267"/>
    </source>
</evidence>
<reference evidence="7 9" key="2">
    <citation type="submission" date="2019-07" db="EMBL/GenBank/DDBJ databases">
        <title>Whole genome shotgun sequence of Acetobacter cibinongensis NBRC 16605.</title>
        <authorList>
            <person name="Hosoyama A."/>
            <person name="Uohara A."/>
            <person name="Ohji S."/>
            <person name="Ichikawa N."/>
        </authorList>
    </citation>
    <scope>NUCLEOTIDE SEQUENCE [LARGE SCALE GENOMIC DNA]</scope>
    <source>
        <strain evidence="7 9">NBRC 16605</strain>
    </source>
</reference>
<dbReference type="PANTHER" id="PTHR12835:SF5">
    <property type="entry name" value="BIOTIN--PROTEIN LIGASE"/>
    <property type="match status" value="1"/>
</dbReference>
<dbReference type="InterPro" id="IPR004143">
    <property type="entry name" value="BPL_LPL_catalytic"/>
</dbReference>
<dbReference type="EC" id="6.3.4.15" evidence="3"/>
<organism evidence="6 8">
    <name type="scientific">Acetobacter cibinongensis</name>
    <dbReference type="NCBI Taxonomy" id="146475"/>
    <lineage>
        <taxon>Bacteria</taxon>
        <taxon>Pseudomonadati</taxon>
        <taxon>Pseudomonadota</taxon>
        <taxon>Alphaproteobacteria</taxon>
        <taxon>Acetobacterales</taxon>
        <taxon>Acetobacteraceae</taxon>
        <taxon>Acetobacter</taxon>
    </lineage>
</organism>
<evidence type="ECO:0000256" key="3">
    <source>
        <dbReference type="ARBA" id="ARBA00024227"/>
    </source>
</evidence>
<dbReference type="EMBL" id="BAMV01000016">
    <property type="protein sequence ID" value="GAN60790.1"/>
    <property type="molecule type" value="Genomic_DNA"/>
</dbReference>
<dbReference type="CDD" id="cd16442">
    <property type="entry name" value="BPL"/>
    <property type="match status" value="1"/>
</dbReference>
<gene>
    <name evidence="6" type="ORF">Abci_016_136</name>
    <name evidence="7" type="ORF">ACI01nite_14230</name>
</gene>
<dbReference type="SUPFAM" id="SSF55681">
    <property type="entry name" value="Class II aaRS and biotin synthetases"/>
    <property type="match status" value="1"/>
</dbReference>
<evidence type="ECO:0000256" key="4">
    <source>
        <dbReference type="ARBA" id="ARBA00047846"/>
    </source>
</evidence>
<evidence type="ECO:0000259" key="5">
    <source>
        <dbReference type="PROSITE" id="PS51733"/>
    </source>
</evidence>
<dbReference type="AlphaFoldDB" id="A0A0D6N537"/>
<dbReference type="InterPro" id="IPR004408">
    <property type="entry name" value="Biotin_CoA_COase_ligase"/>
</dbReference>
<comment type="caution">
    <text evidence="6">The sequence shown here is derived from an EMBL/GenBank/DDBJ whole genome shotgun (WGS) entry which is preliminary data.</text>
</comment>
<keyword evidence="2" id="KW-0092">Biotin</keyword>
<dbReference type="RefSeq" id="WP_048838835.1">
    <property type="nucleotide sequence ID" value="NZ_BAMV01000016.1"/>
</dbReference>
<protein>
    <recommendedName>
        <fullName evidence="3">biotin--[biotin carboxyl-carrier protein] ligase</fullName>
        <ecNumber evidence="3">6.3.4.15</ecNumber>
    </recommendedName>
</protein>
<dbReference type="Pfam" id="PF02237">
    <property type="entry name" value="BPL_C"/>
    <property type="match status" value="1"/>
</dbReference>